<dbReference type="PANTHER" id="PTHR48022:SF14">
    <property type="entry name" value="MAJOR FACILITATOR SUPERFAMILY (MFS) PROFILE DOMAIN-CONTAINING PROTEIN-RELATED"/>
    <property type="match status" value="1"/>
</dbReference>
<sequence length="180" mass="20475">MDRLGRRPLLLLGSVVMTISHIIIAVLVWLYFDSWNGHKDKGWVAVAFLFLYMLAFGMTWGPVPWAMPSEIFPSFLRAKGVALSTCNNWLNNFVIGLITPPLIQNTRGFGAYAFFAVFCALSRVWTWFCVPETKGRSLEDMDRVFGDRAAAADKARRKEILKELLKQRDGQIEQEEVKTA</sequence>
<feature type="transmembrane region" description="Helical" evidence="7">
    <location>
        <begin position="109"/>
        <end position="130"/>
    </location>
</feature>
<dbReference type="InterPro" id="IPR020846">
    <property type="entry name" value="MFS_dom"/>
</dbReference>
<evidence type="ECO:0000256" key="5">
    <source>
        <dbReference type="ARBA" id="ARBA00022989"/>
    </source>
</evidence>
<dbReference type="Pfam" id="PF00083">
    <property type="entry name" value="Sugar_tr"/>
    <property type="match status" value="1"/>
</dbReference>
<evidence type="ECO:0008006" key="12">
    <source>
        <dbReference type="Google" id="ProtNLM"/>
    </source>
</evidence>
<feature type="transmembrane region" description="Helical" evidence="7">
    <location>
        <begin position="9"/>
        <end position="31"/>
    </location>
</feature>
<evidence type="ECO:0000256" key="1">
    <source>
        <dbReference type="ARBA" id="ARBA00004141"/>
    </source>
</evidence>
<feature type="domain" description="EF-hand" evidence="8">
    <location>
        <begin position="152"/>
        <end position="180"/>
    </location>
</feature>
<evidence type="ECO:0000313" key="11">
    <source>
        <dbReference type="Proteomes" id="UP000078343"/>
    </source>
</evidence>
<feature type="transmembrane region" description="Helical" evidence="7">
    <location>
        <begin position="43"/>
        <end position="60"/>
    </location>
</feature>
<keyword evidence="4 7" id="KW-0812">Transmembrane</keyword>
<dbReference type="InterPro" id="IPR036259">
    <property type="entry name" value="MFS_trans_sf"/>
</dbReference>
<evidence type="ECO:0000256" key="4">
    <source>
        <dbReference type="ARBA" id="ARBA00022692"/>
    </source>
</evidence>
<dbReference type="PRINTS" id="PR00171">
    <property type="entry name" value="SUGRTRNSPORT"/>
</dbReference>
<evidence type="ECO:0000256" key="2">
    <source>
        <dbReference type="ARBA" id="ARBA00010992"/>
    </source>
</evidence>
<dbReference type="InterPro" id="IPR003663">
    <property type="entry name" value="Sugar/inositol_transpt"/>
</dbReference>
<dbReference type="STRING" id="1367422.A0A178ZT07"/>
<dbReference type="GO" id="GO:0016020">
    <property type="term" value="C:membrane"/>
    <property type="evidence" value="ECO:0007669"/>
    <property type="project" value="UniProtKB-SubCell"/>
</dbReference>
<dbReference type="Gene3D" id="1.20.1250.20">
    <property type="entry name" value="MFS general substrate transporter like domains"/>
    <property type="match status" value="1"/>
</dbReference>
<dbReference type="OrthoDB" id="8120565at2759"/>
<evidence type="ECO:0000259" key="9">
    <source>
        <dbReference type="PROSITE" id="PS50850"/>
    </source>
</evidence>
<dbReference type="RefSeq" id="XP_018695908.1">
    <property type="nucleotide sequence ID" value="XM_018833284.1"/>
</dbReference>
<dbReference type="InterPro" id="IPR005828">
    <property type="entry name" value="MFS_sugar_transport-like"/>
</dbReference>
<comment type="caution">
    <text evidence="10">The sequence shown here is derived from an EMBL/GenBank/DDBJ whole genome shotgun (WGS) entry which is preliminary data.</text>
</comment>
<keyword evidence="6 7" id="KW-0472">Membrane</keyword>
<protein>
    <recommendedName>
        <fullName evidence="12">Major facilitator superfamily (MFS) profile domain-containing protein</fullName>
    </recommendedName>
</protein>
<gene>
    <name evidence="10" type="ORF">AYL99_01768</name>
</gene>
<reference evidence="10 11" key="1">
    <citation type="submission" date="2016-04" db="EMBL/GenBank/DDBJ databases">
        <title>Draft genome of Fonsecaea erecta CBS 125763.</title>
        <authorList>
            <person name="Weiss V.A."/>
            <person name="Vicente V.A."/>
            <person name="Raittz R.T."/>
            <person name="Moreno L.F."/>
            <person name="De Souza E.M."/>
            <person name="Pedrosa F.O."/>
            <person name="Steffens M.B."/>
            <person name="Faoro H."/>
            <person name="Tadra-Sfeir M.Z."/>
            <person name="Najafzadeh M.J."/>
            <person name="Felipe M.S."/>
            <person name="Teixeira M."/>
            <person name="Sun J."/>
            <person name="Xi L."/>
            <person name="Gomes R."/>
            <person name="De Azevedo C.M."/>
            <person name="Salgado C.G."/>
            <person name="Da Silva M.B."/>
            <person name="Nascimento M.F."/>
            <person name="Queiroz-Telles F."/>
            <person name="Attili D.S."/>
            <person name="Gorbushina A."/>
        </authorList>
    </citation>
    <scope>NUCLEOTIDE SEQUENCE [LARGE SCALE GENOMIC DNA]</scope>
    <source>
        <strain evidence="10 11">CBS 125763</strain>
    </source>
</reference>
<dbReference type="InterPro" id="IPR002048">
    <property type="entry name" value="EF_hand_dom"/>
</dbReference>
<dbReference type="AlphaFoldDB" id="A0A178ZT07"/>
<feature type="domain" description="Major facilitator superfamily (MFS) profile" evidence="9">
    <location>
        <begin position="1"/>
        <end position="134"/>
    </location>
</feature>
<evidence type="ECO:0000256" key="7">
    <source>
        <dbReference type="SAM" id="Phobius"/>
    </source>
</evidence>
<evidence type="ECO:0000313" key="10">
    <source>
        <dbReference type="EMBL" id="OAP62541.1"/>
    </source>
</evidence>
<dbReference type="GeneID" id="30005938"/>
<comment type="similarity">
    <text evidence="2">Belongs to the major facilitator superfamily. Sugar transporter (TC 2.A.1.1) family.</text>
</comment>
<dbReference type="SUPFAM" id="SSF103473">
    <property type="entry name" value="MFS general substrate transporter"/>
    <property type="match status" value="1"/>
</dbReference>
<dbReference type="PROSITE" id="PS50850">
    <property type="entry name" value="MFS"/>
    <property type="match status" value="1"/>
</dbReference>
<dbReference type="GO" id="GO:0005351">
    <property type="term" value="F:carbohydrate:proton symporter activity"/>
    <property type="evidence" value="ECO:0007669"/>
    <property type="project" value="TreeGrafter"/>
</dbReference>
<organism evidence="10 11">
    <name type="scientific">Fonsecaea erecta</name>
    <dbReference type="NCBI Taxonomy" id="1367422"/>
    <lineage>
        <taxon>Eukaryota</taxon>
        <taxon>Fungi</taxon>
        <taxon>Dikarya</taxon>
        <taxon>Ascomycota</taxon>
        <taxon>Pezizomycotina</taxon>
        <taxon>Eurotiomycetes</taxon>
        <taxon>Chaetothyriomycetidae</taxon>
        <taxon>Chaetothyriales</taxon>
        <taxon>Herpotrichiellaceae</taxon>
        <taxon>Fonsecaea</taxon>
    </lineage>
</organism>
<evidence type="ECO:0000256" key="6">
    <source>
        <dbReference type="ARBA" id="ARBA00023136"/>
    </source>
</evidence>
<comment type="subcellular location">
    <subcellularLocation>
        <location evidence="1">Membrane</location>
        <topology evidence="1">Multi-pass membrane protein</topology>
    </subcellularLocation>
</comment>
<keyword evidence="11" id="KW-1185">Reference proteome</keyword>
<accession>A0A178ZT07</accession>
<dbReference type="PROSITE" id="PS50222">
    <property type="entry name" value="EF_HAND_2"/>
    <property type="match status" value="1"/>
</dbReference>
<dbReference type="Proteomes" id="UP000078343">
    <property type="component" value="Unassembled WGS sequence"/>
</dbReference>
<keyword evidence="5 7" id="KW-1133">Transmembrane helix</keyword>
<proteinExistence type="inferred from homology"/>
<dbReference type="EMBL" id="LVYI01000002">
    <property type="protein sequence ID" value="OAP62541.1"/>
    <property type="molecule type" value="Genomic_DNA"/>
</dbReference>
<evidence type="ECO:0000256" key="3">
    <source>
        <dbReference type="ARBA" id="ARBA00022448"/>
    </source>
</evidence>
<dbReference type="InterPro" id="IPR050360">
    <property type="entry name" value="MFS_Sugar_Transporters"/>
</dbReference>
<name>A0A178ZT07_9EURO</name>
<keyword evidence="3" id="KW-0813">Transport</keyword>
<evidence type="ECO:0000259" key="8">
    <source>
        <dbReference type="PROSITE" id="PS50222"/>
    </source>
</evidence>
<dbReference type="GO" id="GO:0005509">
    <property type="term" value="F:calcium ion binding"/>
    <property type="evidence" value="ECO:0007669"/>
    <property type="project" value="InterPro"/>
</dbReference>
<dbReference type="PANTHER" id="PTHR48022">
    <property type="entry name" value="PLASTIDIC GLUCOSE TRANSPORTER 4"/>
    <property type="match status" value="1"/>
</dbReference>